<dbReference type="SMART" id="SM00299">
    <property type="entry name" value="CLH"/>
    <property type="match status" value="1"/>
</dbReference>
<organism evidence="8 9">
    <name type="scientific">Metschnikowia aff. pulcherrima</name>
    <dbReference type="NCBI Taxonomy" id="2163413"/>
    <lineage>
        <taxon>Eukaryota</taxon>
        <taxon>Fungi</taxon>
        <taxon>Dikarya</taxon>
        <taxon>Ascomycota</taxon>
        <taxon>Saccharomycotina</taxon>
        <taxon>Pichiomycetes</taxon>
        <taxon>Metschnikowiaceae</taxon>
        <taxon>Metschnikowia</taxon>
    </lineage>
</organism>
<evidence type="ECO:0000259" key="7">
    <source>
        <dbReference type="Pfam" id="PF23411"/>
    </source>
</evidence>
<dbReference type="GO" id="GO:0000329">
    <property type="term" value="C:fungal-type vacuole membrane"/>
    <property type="evidence" value="ECO:0007669"/>
    <property type="project" value="UniProtKB-UniRule"/>
</dbReference>
<dbReference type="GO" id="GO:0034058">
    <property type="term" value="P:endosomal vesicle fusion"/>
    <property type="evidence" value="ECO:0007669"/>
    <property type="project" value="UniProtKB-UniRule"/>
</dbReference>
<dbReference type="Pfam" id="PF23411">
    <property type="entry name" value="Beta-prop_Vps41"/>
    <property type="match status" value="1"/>
</dbReference>
<keyword evidence="9" id="KW-1185">Reference proteome</keyword>
<sequence length="1027" mass="116555">MATPDPNSSDRDLGHSKQNSGNQNHSWSALLGENLHKAVDIQTNGDMSNIEIERENKADETPNLTSVGIHDITEDTCSSANGAQEDQVPVAISKAGEEHHGQTDIEDLSEEEEDEPPLLKYTRLNQLPPNFFKKDPISTATFSEKVFIFGTHSGLIHLTKPDFTTIRSFKAHKASILSLYTDGIFFASGSMDGTVVIGSVTDSKDITMFDYKRPIHAVVLDKNYLRSRSFICGGMAGFVIYSSKSWLDQRVETYLDKDNGPIVAIHTFDDLVLWMNDKGITIYHAAARQVISVISKPSDSSRSDLYWPRVSFPEVDRALIAWGNYIWSLRLYARGCGNSNAGAGSSVKSRILPSTTSLSFRSVPEKKVEVEHVFKVDFLISGISSFNDDQWIVLAYNQPVKDTSGRLISQCPDLKILSSGDGSTVFEEELSFKGVDHLGLNDYHMFSHIGQFATKYYMLSARDGIVAEQVQLDDRLEWYLDKHMFLKAWTISQHLVTPARRLEFGVKHLDQLVRDNEWAIAAKWLSEILSVDTSAFPVGDTRSTLATKLSKSLQVEEMEALLKGIVEQWNLWGDIFIKSGHTRELTEIIPTDPRWNLSKSLFTDILTYWLKQEGVDERFYRLLQEWDIDLYDVKRLTGTIEHMLEKTPHNKTLRRTLCWIYESATEPSKAVVHLCELQSPDIIVFLNKHHILPSFVSDIPRFLRYRFGNQSDIETLPIPDIAATLNSDIDVLVDLRFEISPRTFVNMTIKERLSVAGFLYLEKLAIIDELLVRGFENARIELLAQFDRPKLLPFLMTSTTYDIKKAIDICEANAYVDELVYLYGEVGENTRAMALITEQLDDPVQAIKFAKIRNDAETWEILLNHSYSRPKFITALLELADDQTSNFYNPVAILKNMKIDMPIEGLKGAITKISEDLDMNVIVNQLLLKIVCKRSEEISQKFRQDRLKGLEIPAEEFSKRALTGMHETIILLLDPKLGTKPQIRFGSDLVECDPYAKKLYTSMADKLIHVGFFRKHFDRLKAKEDSG</sequence>
<dbReference type="FunFam" id="2.130.10.10:FF:000933">
    <property type="entry name" value="Vacuolar protein sorting-associated protein 41"/>
    <property type="match status" value="1"/>
</dbReference>
<dbReference type="SUPFAM" id="SSF50978">
    <property type="entry name" value="WD40 repeat-like"/>
    <property type="match status" value="1"/>
</dbReference>
<dbReference type="GO" id="GO:0009267">
    <property type="term" value="P:cellular response to starvation"/>
    <property type="evidence" value="ECO:0007669"/>
    <property type="project" value="TreeGrafter"/>
</dbReference>
<dbReference type="GO" id="GO:0006623">
    <property type="term" value="P:protein targeting to vacuole"/>
    <property type="evidence" value="ECO:0007669"/>
    <property type="project" value="InterPro"/>
</dbReference>
<dbReference type="PANTHER" id="PTHR12616:SF1">
    <property type="entry name" value="VACUOLAR PROTEIN SORTING-ASSOCIATED PROTEIN 41 HOMOLOG"/>
    <property type="match status" value="1"/>
</dbReference>
<feature type="compositionally biased region" description="Acidic residues" evidence="6">
    <location>
        <begin position="104"/>
        <end position="115"/>
    </location>
</feature>
<comment type="similarity">
    <text evidence="1 4">Belongs to the VPS41 family.</text>
</comment>
<dbReference type="InterPro" id="IPR011990">
    <property type="entry name" value="TPR-like_helical_dom_sf"/>
</dbReference>
<accession>A0A4V1ADT8</accession>
<dbReference type="InterPro" id="IPR057780">
    <property type="entry name" value="Beta-prop_Vps41"/>
</dbReference>
<evidence type="ECO:0000313" key="8">
    <source>
        <dbReference type="EMBL" id="QBM86863.1"/>
    </source>
</evidence>
<name>A0A4V1ADT8_9ASCO</name>
<dbReference type="AlphaFoldDB" id="A0A4V1ADT8"/>
<keyword evidence="3 4" id="KW-0653">Protein transport</keyword>
<dbReference type="InterPro" id="IPR036322">
    <property type="entry name" value="WD40_repeat_dom_sf"/>
</dbReference>
<dbReference type="PANTHER" id="PTHR12616">
    <property type="entry name" value="VACUOLAR PROTEIN SORTING VPS41"/>
    <property type="match status" value="1"/>
</dbReference>
<evidence type="ECO:0000256" key="6">
    <source>
        <dbReference type="SAM" id="MobiDB-lite"/>
    </source>
</evidence>
<evidence type="ECO:0000256" key="1">
    <source>
        <dbReference type="ARBA" id="ARBA00009582"/>
    </source>
</evidence>
<proteinExistence type="inferred from homology"/>
<evidence type="ECO:0000256" key="3">
    <source>
        <dbReference type="ARBA" id="ARBA00022927"/>
    </source>
</evidence>
<feature type="repeat" description="CHCR" evidence="5">
    <location>
        <begin position="730"/>
        <end position="875"/>
    </location>
</feature>
<keyword evidence="4" id="KW-0926">Vacuole</keyword>
<dbReference type="GO" id="GO:0016236">
    <property type="term" value="P:macroautophagy"/>
    <property type="evidence" value="ECO:0007669"/>
    <property type="project" value="TreeGrafter"/>
</dbReference>
<evidence type="ECO:0000256" key="4">
    <source>
        <dbReference type="PIRNR" id="PIRNR028921"/>
    </source>
</evidence>
<dbReference type="InterPro" id="IPR015943">
    <property type="entry name" value="WD40/YVTN_repeat-like_dom_sf"/>
</dbReference>
<comment type="subcellular location">
    <subcellularLocation>
        <location evidence="4">Vacuole</location>
    </subcellularLocation>
</comment>
<dbReference type="GO" id="GO:0030897">
    <property type="term" value="C:HOPS complex"/>
    <property type="evidence" value="ECO:0007669"/>
    <property type="project" value="UniProtKB-UniRule"/>
</dbReference>
<comment type="function">
    <text evidence="4">Required for vacuolar assembly and vacuolar traffic.</text>
</comment>
<feature type="region of interest" description="Disordered" evidence="6">
    <location>
        <begin position="96"/>
        <end position="115"/>
    </location>
</feature>
<dbReference type="Gene3D" id="2.130.10.10">
    <property type="entry name" value="YVTN repeat-like/Quinoprotein amine dehydrogenase"/>
    <property type="match status" value="1"/>
</dbReference>
<gene>
    <name evidence="8" type="ORF">METSCH_B00540</name>
</gene>
<dbReference type="PROSITE" id="PS50236">
    <property type="entry name" value="CHCR"/>
    <property type="match status" value="1"/>
</dbReference>
<dbReference type="GO" id="GO:0005770">
    <property type="term" value="C:late endosome"/>
    <property type="evidence" value="ECO:0007669"/>
    <property type="project" value="UniProtKB-UniRule"/>
</dbReference>
<dbReference type="InterPro" id="IPR000547">
    <property type="entry name" value="Clathrin_H-chain/VPS_repeat"/>
</dbReference>
<dbReference type="InterPro" id="IPR016902">
    <property type="entry name" value="Vps41"/>
</dbReference>
<dbReference type="STRING" id="2163413.A0A4V1ADT8"/>
<evidence type="ECO:0000256" key="2">
    <source>
        <dbReference type="ARBA" id="ARBA00022448"/>
    </source>
</evidence>
<feature type="compositionally biased region" description="Polar residues" evidence="6">
    <location>
        <begin position="16"/>
        <end position="27"/>
    </location>
</feature>
<dbReference type="EMBL" id="CP034457">
    <property type="protein sequence ID" value="QBM86863.1"/>
    <property type="molecule type" value="Genomic_DNA"/>
</dbReference>
<dbReference type="Gene3D" id="1.25.40.10">
    <property type="entry name" value="Tetratricopeptide repeat domain"/>
    <property type="match status" value="1"/>
</dbReference>
<dbReference type="Proteomes" id="UP000292447">
    <property type="component" value="Chromosome II"/>
</dbReference>
<evidence type="ECO:0000313" key="9">
    <source>
        <dbReference type="Proteomes" id="UP000292447"/>
    </source>
</evidence>
<feature type="domain" description="Vps41 beta-propeller" evidence="7">
    <location>
        <begin position="119"/>
        <end position="468"/>
    </location>
</feature>
<reference evidence="9" key="1">
    <citation type="submission" date="2019-03" db="EMBL/GenBank/DDBJ databases">
        <title>Snf2 controls pulcherriminic acid biosynthesis and connects pigmentation and antifungal activity of the yeast Metschnikowia pulcherrima.</title>
        <authorList>
            <person name="Gore-Lloyd D."/>
            <person name="Sumann I."/>
            <person name="Brachmann A.O."/>
            <person name="Schneeberger K."/>
            <person name="Ortiz-Merino R.A."/>
            <person name="Moreno-Beltran M."/>
            <person name="Schlaefli M."/>
            <person name="Kirner P."/>
            <person name="Santos Kron A."/>
            <person name="Wolfe K.H."/>
            <person name="Piel J."/>
            <person name="Ahrens C.H."/>
            <person name="Henk D."/>
            <person name="Freimoser F.M."/>
        </authorList>
    </citation>
    <scope>NUCLEOTIDE SEQUENCE [LARGE SCALE GENOMIC DNA]</scope>
    <source>
        <strain evidence="9">APC 1.2</strain>
    </source>
</reference>
<protein>
    <recommendedName>
        <fullName evidence="4">Vacuolar protein sorting-associated protein 41</fullName>
    </recommendedName>
</protein>
<evidence type="ECO:0000256" key="5">
    <source>
        <dbReference type="PROSITE-ProRule" id="PRU01006"/>
    </source>
</evidence>
<dbReference type="PIRSF" id="PIRSF028921">
    <property type="entry name" value="VPS41"/>
    <property type="match status" value="1"/>
</dbReference>
<keyword evidence="2 4" id="KW-0813">Transport</keyword>
<dbReference type="Pfam" id="PF23556">
    <property type="entry name" value="TPR_Vps41"/>
    <property type="match status" value="1"/>
</dbReference>
<dbReference type="InterPro" id="IPR045111">
    <property type="entry name" value="Vps41/Vps8"/>
</dbReference>
<feature type="region of interest" description="Disordered" evidence="6">
    <location>
        <begin position="1"/>
        <end position="31"/>
    </location>
</feature>